<organism evidence="1 2">
    <name type="scientific">Chitinophaga pollutisoli</name>
    <dbReference type="NCBI Taxonomy" id="3133966"/>
    <lineage>
        <taxon>Bacteria</taxon>
        <taxon>Pseudomonadati</taxon>
        <taxon>Bacteroidota</taxon>
        <taxon>Chitinophagia</taxon>
        <taxon>Chitinophagales</taxon>
        <taxon>Chitinophagaceae</taxon>
        <taxon>Chitinophaga</taxon>
    </lineage>
</organism>
<evidence type="ECO:0000313" key="1">
    <source>
        <dbReference type="EMBL" id="WZN41668.1"/>
    </source>
</evidence>
<dbReference type="Proteomes" id="UP001485459">
    <property type="component" value="Chromosome"/>
</dbReference>
<dbReference type="EMBL" id="CP149822">
    <property type="protein sequence ID" value="WZN41668.1"/>
    <property type="molecule type" value="Genomic_DNA"/>
</dbReference>
<evidence type="ECO:0000313" key="2">
    <source>
        <dbReference type="Proteomes" id="UP001485459"/>
    </source>
</evidence>
<name>A0ABZ2YPJ1_9BACT</name>
<gene>
    <name evidence="1" type="ORF">WJU16_01275</name>
</gene>
<reference evidence="2" key="1">
    <citation type="submission" date="2024-03" db="EMBL/GenBank/DDBJ databases">
        <title>Chitinophaga horti sp. nov., isolated from garden soil.</title>
        <authorList>
            <person name="Lee D.S."/>
            <person name="Han D.M."/>
            <person name="Baek J.H."/>
            <person name="Choi D.G."/>
            <person name="Jeon J.H."/>
            <person name="Jeon C.O."/>
        </authorList>
    </citation>
    <scope>NUCLEOTIDE SEQUENCE [LARGE SCALE GENOMIC DNA]</scope>
    <source>
        <strain evidence="2">GPA1</strain>
    </source>
</reference>
<accession>A0ABZ2YPJ1</accession>
<dbReference type="RefSeq" id="WP_341836517.1">
    <property type="nucleotide sequence ID" value="NZ_CP149822.1"/>
</dbReference>
<protein>
    <submittedName>
        <fullName evidence="1">Uncharacterized protein</fullName>
    </submittedName>
</protein>
<proteinExistence type="predicted"/>
<sequence length="79" mass="9076">MNRKAIVKLDQLYHPECIKMGSPGCRRLHAGWKNFETGANNVKQVMEANFRQLTDKAFEKDGQDVVSDLKSLKKILEEQ</sequence>
<keyword evidence="2" id="KW-1185">Reference proteome</keyword>